<dbReference type="AlphaFoldDB" id="A0A839GRY8"/>
<dbReference type="SUPFAM" id="SSF50952">
    <property type="entry name" value="Soluble quinoprotein glucose dehydrogenase"/>
    <property type="match status" value="1"/>
</dbReference>
<dbReference type="PANTHER" id="PTHR19328:SF53">
    <property type="entry name" value="MEMBRANE PROTEIN"/>
    <property type="match status" value="1"/>
</dbReference>
<dbReference type="Gene3D" id="2.120.10.30">
    <property type="entry name" value="TolB, C-terminal domain"/>
    <property type="match status" value="1"/>
</dbReference>
<comment type="caution">
    <text evidence="3">The sequence shown here is derived from an EMBL/GenBank/DDBJ whole genome shotgun (WGS) entry which is preliminary data.</text>
</comment>
<dbReference type="InterPro" id="IPR054539">
    <property type="entry name" value="Beta-prop_PDH"/>
</dbReference>
<name>A0A839GRY8_9BACT</name>
<feature type="chain" id="PRO_5032540235" evidence="1">
    <location>
        <begin position="25"/>
        <end position="398"/>
    </location>
</feature>
<proteinExistence type="predicted"/>
<dbReference type="Pfam" id="PF22807">
    <property type="entry name" value="TrAA12"/>
    <property type="match status" value="1"/>
</dbReference>
<protein>
    <submittedName>
        <fullName evidence="3">Glucose/arabinose dehydrogenase</fullName>
    </submittedName>
</protein>
<feature type="signal peptide" evidence="1">
    <location>
        <begin position="1"/>
        <end position="24"/>
    </location>
</feature>
<evidence type="ECO:0000259" key="2">
    <source>
        <dbReference type="Pfam" id="PF22807"/>
    </source>
</evidence>
<keyword evidence="4" id="KW-1185">Reference proteome</keyword>
<reference evidence="3 4" key="1">
    <citation type="submission" date="2020-08" db="EMBL/GenBank/DDBJ databases">
        <title>Genomic Encyclopedia of Type Strains, Phase IV (KMG-IV): sequencing the most valuable type-strain genomes for metagenomic binning, comparative biology and taxonomic classification.</title>
        <authorList>
            <person name="Goeker M."/>
        </authorList>
    </citation>
    <scope>NUCLEOTIDE SEQUENCE [LARGE SCALE GENOMIC DNA]</scope>
    <source>
        <strain evidence="3 4">DSM 29854</strain>
    </source>
</reference>
<dbReference type="PANTHER" id="PTHR19328">
    <property type="entry name" value="HEDGEHOG-INTERACTING PROTEIN"/>
    <property type="match status" value="1"/>
</dbReference>
<keyword evidence="1" id="KW-0732">Signal</keyword>
<dbReference type="RefSeq" id="WP_182514447.1">
    <property type="nucleotide sequence ID" value="NZ_JACJIQ010000026.1"/>
</dbReference>
<gene>
    <name evidence="3" type="ORF">FHS90_004368</name>
</gene>
<dbReference type="EMBL" id="JACJIQ010000026">
    <property type="protein sequence ID" value="MBA9079629.1"/>
    <property type="molecule type" value="Genomic_DNA"/>
</dbReference>
<evidence type="ECO:0000256" key="1">
    <source>
        <dbReference type="SAM" id="SignalP"/>
    </source>
</evidence>
<evidence type="ECO:0000313" key="3">
    <source>
        <dbReference type="EMBL" id="MBA9079629.1"/>
    </source>
</evidence>
<sequence>MKKTSSAVTAGLLSLLFAASPGHAQTKKPAVSESMQGHIFKPAVLEPTEAHVRQLKVPAGFTVTKFAENLGKPRMLAVAPDGTVYVTSREAGTVTMLKDKNKDGKADETKVVAQKENMHGIALKDGKAYLITVNDVYTADLNKDGTLGSLKEIMTGLPEGGQHNNRTLAFGPDGKLYISVGSTCNACEETTDLNGTMLQADADGKNRRIFAKGLRNTIGFGWHPQTYAMYGFDHGIDWLGDEEAKEEFNRLEDGADYGWPYVYENGKANKADEPKGMSWEEYAKKAKNPVLLYRAHAAPLGLAFYTGSQFPKEYNGDAFVTMHGSWNRKEAVGYNVVRVKFQNGQPTQIDDFLTGFLLNGNKAQFGRPCGIAQHPDGSLLISDDENGVIYRVAYTGKK</sequence>
<evidence type="ECO:0000313" key="4">
    <source>
        <dbReference type="Proteomes" id="UP000563094"/>
    </source>
</evidence>
<feature type="domain" description="Pyrroloquinoline quinone-dependent pyranose dehydrogenase beta-propeller" evidence="2">
    <location>
        <begin position="56"/>
        <end position="393"/>
    </location>
</feature>
<organism evidence="3 4">
    <name type="scientific">Rufibacter quisquiliarum</name>
    <dbReference type="NCBI Taxonomy" id="1549639"/>
    <lineage>
        <taxon>Bacteria</taxon>
        <taxon>Pseudomonadati</taxon>
        <taxon>Bacteroidota</taxon>
        <taxon>Cytophagia</taxon>
        <taxon>Cytophagales</taxon>
        <taxon>Hymenobacteraceae</taxon>
        <taxon>Rufibacter</taxon>
    </lineage>
</organism>
<dbReference type="InterPro" id="IPR011041">
    <property type="entry name" value="Quinoprot_gluc/sorb_DH_b-prop"/>
</dbReference>
<dbReference type="InterPro" id="IPR011042">
    <property type="entry name" value="6-blade_b-propeller_TolB-like"/>
</dbReference>
<accession>A0A839GRY8</accession>
<dbReference type="Proteomes" id="UP000563094">
    <property type="component" value="Unassembled WGS sequence"/>
</dbReference>